<feature type="coiled-coil region" evidence="1">
    <location>
        <begin position="132"/>
        <end position="215"/>
    </location>
</feature>
<evidence type="ECO:0000256" key="2">
    <source>
        <dbReference type="SAM" id="MobiDB-lite"/>
    </source>
</evidence>
<protein>
    <recommendedName>
        <fullName evidence="5">Coiled-coil domain-containing protein 170</fullName>
    </recommendedName>
</protein>
<feature type="coiled-coil region" evidence="1">
    <location>
        <begin position="656"/>
        <end position="708"/>
    </location>
</feature>
<dbReference type="AlphaFoldDB" id="A0AAV7RN17"/>
<dbReference type="InterPro" id="IPR039139">
    <property type="entry name" value="CCDC170-like"/>
</dbReference>
<comment type="caution">
    <text evidence="3">The sequence shown here is derived from an EMBL/GenBank/DDBJ whole genome shotgun (WGS) entry which is preliminary data.</text>
</comment>
<evidence type="ECO:0000256" key="1">
    <source>
        <dbReference type="SAM" id="Coils"/>
    </source>
</evidence>
<dbReference type="Proteomes" id="UP001066276">
    <property type="component" value="Chromosome 5"/>
</dbReference>
<name>A0AAV7RN17_PLEWA</name>
<sequence>MSEVSSIASGAAARIRSEPPSAARIIDARSNDAFRCYSSNTSPWKSYTEVQEQVNLIRRQMDENEDFAMSRSTGRKKSRNEAQKDYLLEVPITREQMNHYRHSAETARSELAALHVKYESSQSELLDLRSKLSSRDATLQELKSEVENYKENNARQASLISSLRGRVQETEEETGILATSKSRAELTMHAVIQENQELKENIQELEERLKKYYTQWEESKHHASRNSRNFEEFLTHLSGCLEMDIRGREQPQDLLISKVSEQHKENAVLKGRIFTLEETINVHETESKASRETIMRLVSEVNREQKKSASSTQETDTLRKDLELAKEAKQNLEREVKILQDRLAASHRAWEACKQELIHVKMSSSELGGSLKNIQDEAKATHGFLNAFKERMAALLSSSSVTVKPTEEAIVERIRDVYSKVESKKIIVSQLETRISKLNEQLQNQTDLHQEALLRAKKAEEHLEDIQNRMARVEGELVSGDVMRDSLSLEKQKYLRFLEQLSDKMKLSSVTADIGFDMRLEACLARAEQLAKLEGNAIIENKTLAHSLQRKLKTQKEKLESRELHMDLLRKKIAQLEEEKQVRSALAMERDDANLTVRKLQKKVERLQKELSGAQLANTELKAKLADTNELKIRTLEQHKAIEGLSESLGKLGKVKEKTEKRLVTVKSELDFREQEAREEKDRYKSMLEAVSSELQTLKKTMEDIVKRERQLADFREVVSRLLGLNVSTLALPDYEIIKRLERMVYSHPHHVVSCA</sequence>
<dbReference type="PANTHER" id="PTHR18863">
    <property type="entry name" value="TSEC-2-RELATED"/>
    <property type="match status" value="1"/>
</dbReference>
<keyword evidence="4" id="KW-1185">Reference proteome</keyword>
<proteinExistence type="predicted"/>
<dbReference type="EMBL" id="JANPWB010000009">
    <property type="protein sequence ID" value="KAJ1153112.1"/>
    <property type="molecule type" value="Genomic_DNA"/>
</dbReference>
<organism evidence="3 4">
    <name type="scientific">Pleurodeles waltl</name>
    <name type="common">Iberian ribbed newt</name>
    <dbReference type="NCBI Taxonomy" id="8319"/>
    <lineage>
        <taxon>Eukaryota</taxon>
        <taxon>Metazoa</taxon>
        <taxon>Chordata</taxon>
        <taxon>Craniata</taxon>
        <taxon>Vertebrata</taxon>
        <taxon>Euteleostomi</taxon>
        <taxon>Amphibia</taxon>
        <taxon>Batrachia</taxon>
        <taxon>Caudata</taxon>
        <taxon>Salamandroidea</taxon>
        <taxon>Salamandridae</taxon>
        <taxon>Pleurodelinae</taxon>
        <taxon>Pleurodeles</taxon>
    </lineage>
</organism>
<dbReference type="Gene3D" id="1.10.287.1490">
    <property type="match status" value="1"/>
</dbReference>
<reference evidence="3" key="1">
    <citation type="journal article" date="2022" name="bioRxiv">
        <title>Sequencing and chromosome-scale assembly of the giantPleurodeles waltlgenome.</title>
        <authorList>
            <person name="Brown T."/>
            <person name="Elewa A."/>
            <person name="Iarovenko S."/>
            <person name="Subramanian E."/>
            <person name="Araus A.J."/>
            <person name="Petzold A."/>
            <person name="Susuki M."/>
            <person name="Suzuki K.-i.T."/>
            <person name="Hayashi T."/>
            <person name="Toyoda A."/>
            <person name="Oliveira C."/>
            <person name="Osipova E."/>
            <person name="Leigh N.D."/>
            <person name="Simon A."/>
            <person name="Yun M.H."/>
        </authorList>
    </citation>
    <scope>NUCLEOTIDE SEQUENCE</scope>
    <source>
        <strain evidence="3">20211129_DDA</strain>
        <tissue evidence="3">Liver</tissue>
    </source>
</reference>
<evidence type="ECO:0008006" key="5">
    <source>
        <dbReference type="Google" id="ProtNLM"/>
    </source>
</evidence>
<dbReference type="PANTHER" id="PTHR18863:SF4">
    <property type="entry name" value="COILED-COIL DOMAIN-CONTAINING PROTEIN 170"/>
    <property type="match status" value="1"/>
</dbReference>
<evidence type="ECO:0000313" key="3">
    <source>
        <dbReference type="EMBL" id="KAJ1153112.1"/>
    </source>
</evidence>
<feature type="coiled-coil region" evidence="1">
    <location>
        <begin position="315"/>
        <end position="349"/>
    </location>
</feature>
<feature type="coiled-coil region" evidence="1">
    <location>
        <begin position="559"/>
        <end position="624"/>
    </location>
</feature>
<accession>A0AAV7RN17</accession>
<feature type="region of interest" description="Disordered" evidence="2">
    <location>
        <begin position="61"/>
        <end position="82"/>
    </location>
</feature>
<evidence type="ECO:0000313" key="4">
    <source>
        <dbReference type="Proteomes" id="UP001066276"/>
    </source>
</evidence>
<keyword evidence="1" id="KW-0175">Coiled coil</keyword>
<feature type="coiled-coil region" evidence="1">
    <location>
        <begin position="421"/>
        <end position="476"/>
    </location>
</feature>
<gene>
    <name evidence="3" type="ORF">NDU88_005878</name>
</gene>